<keyword evidence="4" id="KW-1185">Reference proteome</keyword>
<dbReference type="SUPFAM" id="SSF50129">
    <property type="entry name" value="GroES-like"/>
    <property type="match status" value="1"/>
</dbReference>
<evidence type="ECO:0000313" key="3">
    <source>
        <dbReference type="EMBL" id="CEJ07638.1"/>
    </source>
</evidence>
<comment type="caution">
    <text evidence="3">The sequence shown here is derived from an EMBL/GenBank/DDBJ whole genome shotgun (WGS) entry which is preliminary data.</text>
</comment>
<dbReference type="RefSeq" id="WP_261486986.1">
    <property type="nucleotide sequence ID" value="NZ_CDGJ01000061.1"/>
</dbReference>
<gene>
    <name evidence="3" type="ORF">DEACI_2104</name>
</gene>
<accession>A0ABP1XJQ2</accession>
<dbReference type="InterPro" id="IPR011032">
    <property type="entry name" value="GroES-like_sf"/>
</dbReference>
<dbReference type="PANTHER" id="PTHR43401:SF2">
    <property type="entry name" value="L-THREONINE 3-DEHYDROGENASE"/>
    <property type="match status" value="1"/>
</dbReference>
<evidence type="ECO:0000313" key="4">
    <source>
        <dbReference type="Proteomes" id="UP001071230"/>
    </source>
</evidence>
<dbReference type="Gene3D" id="3.90.180.10">
    <property type="entry name" value="Medium-chain alcohol dehydrogenases, catalytic domain"/>
    <property type="match status" value="1"/>
</dbReference>
<dbReference type="Proteomes" id="UP001071230">
    <property type="component" value="Unassembled WGS sequence"/>
</dbReference>
<feature type="domain" description="Alcohol dehydrogenase-like N-terminal" evidence="2">
    <location>
        <begin position="26"/>
        <end position="124"/>
    </location>
</feature>
<protein>
    <submittedName>
        <fullName evidence="3">L-sorbose 1-phosphate reductase</fullName>
    </submittedName>
</protein>
<proteinExistence type="predicted"/>
<dbReference type="InterPro" id="IPR013154">
    <property type="entry name" value="ADH-like_N"/>
</dbReference>
<dbReference type="PANTHER" id="PTHR43401">
    <property type="entry name" value="L-THREONINE 3-DEHYDROGENASE"/>
    <property type="match status" value="1"/>
</dbReference>
<name>A0ABP1XJQ2_9FIRM</name>
<organism evidence="3 4">
    <name type="scientific">Acididesulfobacillus acetoxydans</name>
    <dbReference type="NCBI Taxonomy" id="1561005"/>
    <lineage>
        <taxon>Bacteria</taxon>
        <taxon>Bacillati</taxon>
        <taxon>Bacillota</taxon>
        <taxon>Clostridia</taxon>
        <taxon>Eubacteriales</taxon>
        <taxon>Peptococcaceae</taxon>
        <taxon>Acididesulfobacillus</taxon>
    </lineage>
</organism>
<feature type="non-terminal residue" evidence="3">
    <location>
        <position position="155"/>
    </location>
</feature>
<dbReference type="EMBL" id="CDGJ01000061">
    <property type="protein sequence ID" value="CEJ07638.1"/>
    <property type="molecule type" value="Genomic_DNA"/>
</dbReference>
<dbReference type="InterPro" id="IPR050129">
    <property type="entry name" value="Zn_alcohol_dh"/>
</dbReference>
<reference evidence="3" key="1">
    <citation type="submission" date="2014-11" db="EMBL/GenBank/DDBJ databases">
        <authorList>
            <person name="Hornung B.V."/>
        </authorList>
    </citation>
    <scope>NUCLEOTIDE SEQUENCE</scope>
    <source>
        <strain evidence="3">INE</strain>
    </source>
</reference>
<keyword evidence="1" id="KW-0560">Oxidoreductase</keyword>
<sequence length="155" mass="17372">MKTKAVRLYGANDLRMEEFELPEIEEDEILVEIISDSVCMSTYKAAILGKGHKRVPQDVDRNPIIVGHEFSGNIVKVGAKLQDKFQAGNKFALQPALNYKGTMWSPGYSYKYFGGDATYNIIPKEVMEINCLLDYRGDTYYEASLAEPMSCIIGA</sequence>
<dbReference type="Pfam" id="PF08240">
    <property type="entry name" value="ADH_N"/>
    <property type="match status" value="1"/>
</dbReference>
<evidence type="ECO:0000259" key="2">
    <source>
        <dbReference type="Pfam" id="PF08240"/>
    </source>
</evidence>
<evidence type="ECO:0000256" key="1">
    <source>
        <dbReference type="ARBA" id="ARBA00023002"/>
    </source>
</evidence>